<dbReference type="GO" id="GO:0030313">
    <property type="term" value="C:cell envelope"/>
    <property type="evidence" value="ECO:0007669"/>
    <property type="project" value="UniProtKB-SubCell"/>
</dbReference>
<evidence type="ECO:0000256" key="1">
    <source>
        <dbReference type="ARBA" id="ARBA00004196"/>
    </source>
</evidence>
<comment type="subcellular location">
    <subcellularLocation>
        <location evidence="1">Cell envelope</location>
    </subcellularLocation>
</comment>
<keyword evidence="3" id="KW-0812">Transmembrane</keyword>
<evidence type="ECO:0000256" key="2">
    <source>
        <dbReference type="ARBA" id="ARBA00023054"/>
    </source>
</evidence>
<dbReference type="EMBL" id="FMYH01000002">
    <property type="protein sequence ID" value="SDC36135.1"/>
    <property type="molecule type" value="Genomic_DNA"/>
</dbReference>
<dbReference type="OrthoDB" id="3268648at2"/>
<sequence>MSGAGRGTALLRGHRVIWLIAIVAVLSLAAGMLLSRFIQSPSDAAAKAQPPTAGLITVPVENRVIANDVTMRADVLYDEAVEVKIETGEISGAAVVTGKVPEVGTELAAASILLEIAGRPVIALPGELPAFRSLRVGVSGPDVIQLKQALASLGIDPGNVESDLYDARTAAAVDKLYVMAGYPSPVASADAAAALTGARASLASAKDMLTAADAELTTAKSGPTKAERLAADNEVNSAQRALNTAIAVRDAPAEVDADGVALPKDIRGQENDVADAQDRLNLVIVQRDAVIAGTGTAAQQTARNSASQAVKDAETELALALEATLTSLPASEITYFAALPRRVDQVTVTRGETVTSAKAVMSVSGANIVVSGSVAGSDADLLEAGMTGTFPLPDGTTSTATITEIKAAEKTGTDEGDTGDSGTTTGRFTVLFTPDALTPEQIATLQGSNIKVTIGVNSTGDKVLAVPSAALTAGPGGESRVERKVTGDTTELIKVETGLAAGGYVQIVSSEIDLTDGDLVVVGK</sequence>
<evidence type="ECO:0000313" key="4">
    <source>
        <dbReference type="EMBL" id="SDC36135.1"/>
    </source>
</evidence>
<dbReference type="AlphaFoldDB" id="A0A1G6L090"/>
<dbReference type="PANTHER" id="PTHR32347">
    <property type="entry name" value="EFFLUX SYSTEM COMPONENT YKNX-RELATED"/>
    <property type="match status" value="1"/>
</dbReference>
<reference evidence="4 5" key="1">
    <citation type="submission" date="2016-09" db="EMBL/GenBank/DDBJ databases">
        <authorList>
            <person name="Capua I."/>
            <person name="De Benedictis P."/>
            <person name="Joannis T."/>
            <person name="Lombin L.H."/>
            <person name="Cattoli G."/>
        </authorList>
    </citation>
    <scope>NUCLEOTIDE SEQUENCE [LARGE SCALE GENOMIC DNA]</scope>
    <source>
        <strain evidence="4 5">ISLP-3</strain>
    </source>
</reference>
<evidence type="ECO:0000256" key="3">
    <source>
        <dbReference type="SAM" id="Phobius"/>
    </source>
</evidence>
<evidence type="ECO:0008006" key="6">
    <source>
        <dbReference type="Google" id="ProtNLM"/>
    </source>
</evidence>
<keyword evidence="3" id="KW-1133">Transmembrane helix</keyword>
<dbReference type="Gene3D" id="1.10.101.10">
    <property type="entry name" value="PGBD-like superfamily/PGBD"/>
    <property type="match status" value="1"/>
</dbReference>
<organism evidence="4 5">
    <name type="scientific">Sanguibacter gelidistatuariae</name>
    <dbReference type="NCBI Taxonomy" id="1814289"/>
    <lineage>
        <taxon>Bacteria</taxon>
        <taxon>Bacillati</taxon>
        <taxon>Actinomycetota</taxon>
        <taxon>Actinomycetes</taxon>
        <taxon>Micrococcales</taxon>
        <taxon>Sanguibacteraceae</taxon>
        <taxon>Sanguibacter</taxon>
    </lineage>
</organism>
<dbReference type="Gene3D" id="2.40.420.20">
    <property type="match status" value="1"/>
</dbReference>
<gene>
    <name evidence="4" type="ORF">SAMN05216410_1721</name>
</gene>
<dbReference type="STRING" id="1814289.SAMN05216410_1721"/>
<accession>A0A1G6L090</accession>
<dbReference type="RefSeq" id="WP_093182359.1">
    <property type="nucleotide sequence ID" value="NZ_FMYH01000002.1"/>
</dbReference>
<proteinExistence type="predicted"/>
<feature type="transmembrane region" description="Helical" evidence="3">
    <location>
        <begin position="16"/>
        <end position="38"/>
    </location>
</feature>
<evidence type="ECO:0000313" key="5">
    <source>
        <dbReference type="Proteomes" id="UP000199039"/>
    </source>
</evidence>
<protein>
    <recommendedName>
        <fullName evidence="6">Peptidoglycan binding domain-containing protein</fullName>
    </recommendedName>
</protein>
<keyword evidence="2" id="KW-0175">Coiled coil</keyword>
<dbReference type="InterPro" id="IPR036366">
    <property type="entry name" value="PGBDSf"/>
</dbReference>
<name>A0A1G6L090_9MICO</name>
<dbReference type="InterPro" id="IPR050465">
    <property type="entry name" value="UPF0194_transport"/>
</dbReference>
<dbReference type="SUPFAM" id="SSF47090">
    <property type="entry name" value="PGBD-like"/>
    <property type="match status" value="1"/>
</dbReference>
<keyword evidence="3" id="KW-0472">Membrane</keyword>
<dbReference type="InterPro" id="IPR036365">
    <property type="entry name" value="PGBD-like_sf"/>
</dbReference>
<keyword evidence="5" id="KW-1185">Reference proteome</keyword>
<dbReference type="Proteomes" id="UP000199039">
    <property type="component" value="Unassembled WGS sequence"/>
</dbReference>